<dbReference type="EMBL" id="CAKXYY010000001">
    <property type="protein sequence ID" value="CAH2350229.1"/>
    <property type="molecule type" value="Genomic_DNA"/>
</dbReference>
<evidence type="ECO:0000259" key="2">
    <source>
        <dbReference type="Pfam" id="PF04424"/>
    </source>
</evidence>
<organism evidence="3 4">
    <name type="scientific">[Candida] railenensis</name>
    <dbReference type="NCBI Taxonomy" id="45579"/>
    <lineage>
        <taxon>Eukaryota</taxon>
        <taxon>Fungi</taxon>
        <taxon>Dikarya</taxon>
        <taxon>Ascomycota</taxon>
        <taxon>Saccharomycotina</taxon>
        <taxon>Pichiomycetes</taxon>
        <taxon>Debaryomycetaceae</taxon>
        <taxon>Kurtzmaniella</taxon>
    </lineage>
</organism>
<keyword evidence="3" id="KW-0378">Hydrolase</keyword>
<dbReference type="GO" id="GO:0004843">
    <property type="term" value="F:cysteine-type deubiquitinase activity"/>
    <property type="evidence" value="ECO:0007669"/>
    <property type="project" value="InterPro"/>
</dbReference>
<evidence type="ECO:0000313" key="4">
    <source>
        <dbReference type="Proteomes" id="UP000837801"/>
    </source>
</evidence>
<name>A0A9P0QJD8_9ASCO</name>
<dbReference type="GO" id="GO:0005829">
    <property type="term" value="C:cytosol"/>
    <property type="evidence" value="ECO:0007669"/>
    <property type="project" value="TreeGrafter"/>
</dbReference>
<accession>A0A9P0QJD8</accession>
<dbReference type="GO" id="GO:0071944">
    <property type="term" value="C:cell periphery"/>
    <property type="evidence" value="ECO:0007669"/>
    <property type="project" value="TreeGrafter"/>
</dbReference>
<keyword evidence="4" id="KW-1185">Reference proteome</keyword>
<protein>
    <submittedName>
        <fullName evidence="3">Ubiquitin carboxyl-terminal hydrolase MIY1</fullName>
    </submittedName>
</protein>
<dbReference type="PANTHER" id="PTHR18063">
    <property type="entry name" value="NF-E2 INDUCIBLE PROTEIN"/>
    <property type="match status" value="1"/>
</dbReference>
<evidence type="ECO:0000313" key="3">
    <source>
        <dbReference type="EMBL" id="CAH2350229.1"/>
    </source>
</evidence>
<feature type="domain" description="MINDY deubiquitinase" evidence="2">
    <location>
        <begin position="9"/>
        <end position="268"/>
    </location>
</feature>
<dbReference type="InterPro" id="IPR007518">
    <property type="entry name" value="MINDY"/>
</dbReference>
<sequence length="369" mass="41852">MSLPVPDTYFAIKTITWSEFSFQTPILLQDENGPCPLIALVNTLVLQYEFESQTSIDSTSDVRLNGIHSLRSILLEKGNKISLQELLEHIGFLLVTITNSEADASKLLDLLPQLHTGLSVNPNLVTGEFPPEDVSTILFQSVFGLQFKHGWVLDADIGLIQKLECFDQIQDELLNDEFGRQTSSGVWLEDNKTQMTAFGLEKLKQSLQPNEFTIFFRNNHFNTLFKNGSDEKLYLLLTDKSFNSKRKIIWQSLTTPSGKEDIFYTGDFFPILDEDLGDIEHVGDNPDDIDLQLIKQLQEEDDQRMAQEMQDRFNKPAPKKSESSTKKLEPTKKSGSSFSRRKSKKSTPPVEVEEPVSTEKKKKPTCVIV</sequence>
<comment type="caution">
    <text evidence="3">The sequence shown here is derived from an EMBL/GenBank/DDBJ whole genome shotgun (WGS) entry which is preliminary data.</text>
</comment>
<proteinExistence type="predicted"/>
<dbReference type="OrthoDB" id="10261212at2759"/>
<dbReference type="PANTHER" id="PTHR18063:SF6">
    <property type="entry name" value="UBIQUITIN CARBOXYL-TERMINAL HYDROLASE"/>
    <property type="match status" value="1"/>
</dbReference>
<dbReference type="Pfam" id="PF04424">
    <property type="entry name" value="MINDY_DUB"/>
    <property type="match status" value="1"/>
</dbReference>
<evidence type="ECO:0000256" key="1">
    <source>
        <dbReference type="SAM" id="MobiDB-lite"/>
    </source>
</evidence>
<dbReference type="Proteomes" id="UP000837801">
    <property type="component" value="Unassembled WGS sequence"/>
</dbReference>
<dbReference type="InterPro" id="IPR033979">
    <property type="entry name" value="MINDY_domain"/>
</dbReference>
<feature type="compositionally biased region" description="Basic residues" evidence="1">
    <location>
        <begin position="360"/>
        <end position="369"/>
    </location>
</feature>
<dbReference type="GO" id="GO:0071108">
    <property type="term" value="P:protein K48-linked deubiquitination"/>
    <property type="evidence" value="ECO:0007669"/>
    <property type="project" value="TreeGrafter"/>
</dbReference>
<feature type="region of interest" description="Disordered" evidence="1">
    <location>
        <begin position="301"/>
        <end position="369"/>
    </location>
</feature>
<dbReference type="GO" id="GO:0016807">
    <property type="term" value="F:cysteine-type carboxypeptidase activity"/>
    <property type="evidence" value="ECO:0007669"/>
    <property type="project" value="TreeGrafter"/>
</dbReference>
<feature type="compositionally biased region" description="Basic and acidic residues" evidence="1">
    <location>
        <begin position="303"/>
        <end position="332"/>
    </location>
</feature>
<dbReference type="AlphaFoldDB" id="A0A9P0QJD8"/>
<reference evidence="3" key="1">
    <citation type="submission" date="2022-03" db="EMBL/GenBank/DDBJ databases">
        <authorList>
            <person name="Legras J.-L."/>
            <person name="Devillers H."/>
            <person name="Grondin C."/>
        </authorList>
    </citation>
    <scope>NUCLEOTIDE SEQUENCE</scope>
    <source>
        <strain evidence="3">CLIB 1423</strain>
    </source>
</reference>
<gene>
    <name evidence="3" type="ORF">CLIB1423_01S05402</name>
</gene>
<dbReference type="GO" id="GO:1990380">
    <property type="term" value="F:K48-linked deubiquitinase activity"/>
    <property type="evidence" value="ECO:0007669"/>
    <property type="project" value="InterPro"/>
</dbReference>